<organism evidence="3 4">
    <name type="scientific">Prauserella sediminis</name>
    <dbReference type="NCBI Taxonomy" id="577680"/>
    <lineage>
        <taxon>Bacteria</taxon>
        <taxon>Bacillati</taxon>
        <taxon>Actinomycetota</taxon>
        <taxon>Actinomycetes</taxon>
        <taxon>Pseudonocardiales</taxon>
        <taxon>Pseudonocardiaceae</taxon>
        <taxon>Prauserella</taxon>
        <taxon>Prauserella salsuginis group</taxon>
    </lineage>
</organism>
<dbReference type="Proteomes" id="UP000564573">
    <property type="component" value="Unassembled WGS sequence"/>
</dbReference>
<dbReference type="AlphaFoldDB" id="A0A839Y252"/>
<keyword evidence="2" id="KW-0812">Transmembrane</keyword>
<feature type="compositionally biased region" description="Low complexity" evidence="1">
    <location>
        <begin position="601"/>
        <end position="626"/>
    </location>
</feature>
<evidence type="ECO:0000256" key="2">
    <source>
        <dbReference type="SAM" id="Phobius"/>
    </source>
</evidence>
<dbReference type="InterPro" id="IPR027417">
    <property type="entry name" value="P-loop_NTPase"/>
</dbReference>
<proteinExistence type="predicted"/>
<comment type="caution">
    <text evidence="3">The sequence shown here is derived from an EMBL/GenBank/DDBJ whole genome shotgun (WGS) entry which is preliminary data.</text>
</comment>
<keyword evidence="2" id="KW-1133">Transmembrane helix</keyword>
<feature type="transmembrane region" description="Helical" evidence="2">
    <location>
        <begin position="69"/>
        <end position="86"/>
    </location>
</feature>
<evidence type="ECO:0000313" key="4">
    <source>
        <dbReference type="Proteomes" id="UP000564573"/>
    </source>
</evidence>
<feature type="transmembrane region" description="Helical" evidence="2">
    <location>
        <begin position="7"/>
        <end position="26"/>
    </location>
</feature>
<keyword evidence="2" id="KW-0472">Membrane</keyword>
<reference evidence="3 4" key="1">
    <citation type="submission" date="2020-08" db="EMBL/GenBank/DDBJ databases">
        <title>Sequencing the genomes of 1000 actinobacteria strains.</title>
        <authorList>
            <person name="Klenk H.-P."/>
        </authorList>
    </citation>
    <scope>NUCLEOTIDE SEQUENCE [LARGE SCALE GENOMIC DNA]</scope>
    <source>
        <strain evidence="3 4">DSM 45267</strain>
    </source>
</reference>
<gene>
    <name evidence="3" type="ORF">FB384_004944</name>
</gene>
<keyword evidence="4" id="KW-1185">Reference proteome</keyword>
<name>A0A839Y252_9PSEU</name>
<evidence type="ECO:0000313" key="3">
    <source>
        <dbReference type="EMBL" id="MBB3665985.1"/>
    </source>
</evidence>
<evidence type="ECO:0000256" key="1">
    <source>
        <dbReference type="SAM" id="MobiDB-lite"/>
    </source>
</evidence>
<dbReference type="EMBL" id="JACIBS010000009">
    <property type="protein sequence ID" value="MBB3665985.1"/>
    <property type="molecule type" value="Genomic_DNA"/>
</dbReference>
<protein>
    <submittedName>
        <fullName evidence="3">Uncharacterized protein</fullName>
    </submittedName>
</protein>
<sequence length="708" mass="76555">MIPYKTFFAALGALVTLAVSLLLALLHVPGLLAFPLVIVLAGVVALGSRKAVDEAFETLSIEDRDRIKNLLTCAVLANLALAVFVLVSPGLWLLWLACGVVLAVVEYGFARYQEYVLYKVKPKLEKRQASEVEAAPQPAQWDPTIQIANNAFKRSGHGWLTVMKWESVSRGDKAVGVRFDVRVPSKMAAKQRAKQEANGDKGEGKVGLSSSDIEPIAIAFSEELGQPLETDWVHINKLAGAGTYTVTVMTEDVMAAVIPYVDDPSLAHIETAGLVGYQIDGSPIYARFDIHWADVGKSRSGKSSLVHVKIAYLTRCWTSALVIACGTEKVYDAVGGWIEPFVGTSYKMPIRAVRGAQDTADLLAQMMKLARWRQSQPYSARGDFKTVIIEYDEASFGLQIKTTKAEFDGRNYTMSQLADMITKGAGSAGIHLHLAAQRGTNDNWGDAGGNINANIAGQTLFRTKDQGELYRAFGDQQLPMPRHKGEFWFDTDDAEPVKVKAPYIQEMDPKRAKLHDGLTVEDVARARMGNDYDLDAGSAKFLGPYWAGMTHYATEEYVAYLRNADGEETPSESPEQAEAKAQVMSEVDAIIAAAGWSSEQPAAAESAPAPVPSATSVGSAGAATPTVREPQSSGAATRAARIFQLLDEAPEGMTKAQILAGLFQLGDESVTDASLQVELRRLKDSGRLEQVAGRGSAYRSTAALITQS</sequence>
<dbReference type="RefSeq" id="WP_183787182.1">
    <property type="nucleotide sequence ID" value="NZ_JACIBS010000009.1"/>
</dbReference>
<feature type="transmembrane region" description="Helical" evidence="2">
    <location>
        <begin position="32"/>
        <end position="48"/>
    </location>
</feature>
<accession>A0A839Y252</accession>
<dbReference type="Gene3D" id="3.40.50.300">
    <property type="entry name" value="P-loop containing nucleotide triphosphate hydrolases"/>
    <property type="match status" value="1"/>
</dbReference>
<feature type="region of interest" description="Disordered" evidence="1">
    <location>
        <begin position="601"/>
        <end position="635"/>
    </location>
</feature>